<comment type="caution">
    <text evidence="1">The sequence shown here is derived from an EMBL/GenBank/DDBJ whole genome shotgun (WGS) entry which is preliminary data.</text>
</comment>
<dbReference type="Proteomes" id="UP000297716">
    <property type="component" value="Unassembled WGS sequence"/>
</dbReference>
<reference evidence="1 2" key="1">
    <citation type="submission" date="2019-03" db="EMBL/GenBank/DDBJ databases">
        <title>Draft genome sequence of Xylaria hypoxylon DSM 108379, a ubiquitous saprotrophic-parasitic fungi on hardwood.</title>
        <authorList>
            <person name="Buettner E."/>
            <person name="Leonhardt S."/>
            <person name="Gebauer A.M."/>
            <person name="Liers C."/>
            <person name="Hofrichter M."/>
            <person name="Kellner H."/>
        </authorList>
    </citation>
    <scope>NUCLEOTIDE SEQUENCE [LARGE SCALE GENOMIC DNA]</scope>
    <source>
        <strain evidence="1 2">DSM 108379</strain>
    </source>
</reference>
<protein>
    <submittedName>
        <fullName evidence="1">Uncharacterized protein</fullName>
    </submittedName>
</protein>
<organism evidence="1 2">
    <name type="scientific">Xylaria hypoxylon</name>
    <dbReference type="NCBI Taxonomy" id="37992"/>
    <lineage>
        <taxon>Eukaryota</taxon>
        <taxon>Fungi</taxon>
        <taxon>Dikarya</taxon>
        <taxon>Ascomycota</taxon>
        <taxon>Pezizomycotina</taxon>
        <taxon>Sordariomycetes</taxon>
        <taxon>Xylariomycetidae</taxon>
        <taxon>Xylariales</taxon>
        <taxon>Xylariaceae</taxon>
        <taxon>Xylaria</taxon>
    </lineage>
</organism>
<dbReference type="AlphaFoldDB" id="A0A4Z0YVP9"/>
<evidence type="ECO:0000313" key="2">
    <source>
        <dbReference type="Proteomes" id="UP000297716"/>
    </source>
</evidence>
<dbReference type="OrthoDB" id="4784051at2759"/>
<accession>A0A4Z0YVP9</accession>
<evidence type="ECO:0000313" key="1">
    <source>
        <dbReference type="EMBL" id="TGJ82503.1"/>
    </source>
</evidence>
<sequence>MPPHDWKPDNELKAQAWRLKQDLLSIRDARSDWFREFRDRLVSNIWDSWDQFRQWRTNANNVISDANAKSCEAATWLQAELMEDSSWYDPAKFHISTPTGYGQEIFMLIGCQRPIMAASPSTSISGVVPSVLDEPTWSSSRGTHRRNRRGRSAREATQFLSAAEPTNVVFNASLAPITLGQAMMQRQWISLSLSGSAFCLECPCCAMTAPLLNLRPSDATHHLIPRNFHMNPFEGDHALHHFRTVHREEFAGGSEDMIRQYGREVIADNENAACLDKWVIAANNNAVQAWHNELVTKWEELQEKYSQARFVHRPLLRKSCVGDLKTIKASLVCDKTCVFGWPQDFSAKWVILCPYPQCTLAYVTNSPLQHAEAIGHFKAHGIYLRDKIEVIKLFGIKVIEEVATDVQVSDVFEDQELPPGNYHIWSHAKLRRECARRGLTSKGTKITLQRKLQRHDTLAARRHSASVRD</sequence>
<gene>
    <name evidence="1" type="ORF">E0Z10_g6273</name>
</gene>
<proteinExistence type="predicted"/>
<keyword evidence="2" id="KW-1185">Reference proteome</keyword>
<name>A0A4Z0YVP9_9PEZI</name>
<dbReference type="EMBL" id="SKBN01000126">
    <property type="protein sequence ID" value="TGJ82503.1"/>
    <property type="molecule type" value="Genomic_DNA"/>
</dbReference>